<dbReference type="InParanoid" id="A0A0C9ZQ27"/>
<organism evidence="1 2">
    <name type="scientific">Suillus luteus UH-Slu-Lm8-n1</name>
    <dbReference type="NCBI Taxonomy" id="930992"/>
    <lineage>
        <taxon>Eukaryota</taxon>
        <taxon>Fungi</taxon>
        <taxon>Dikarya</taxon>
        <taxon>Basidiomycota</taxon>
        <taxon>Agaricomycotina</taxon>
        <taxon>Agaricomycetes</taxon>
        <taxon>Agaricomycetidae</taxon>
        <taxon>Boletales</taxon>
        <taxon>Suillineae</taxon>
        <taxon>Suillaceae</taxon>
        <taxon>Suillus</taxon>
    </lineage>
</organism>
<reference evidence="2" key="2">
    <citation type="submission" date="2015-01" db="EMBL/GenBank/DDBJ databases">
        <title>Evolutionary Origins and Diversification of the Mycorrhizal Mutualists.</title>
        <authorList>
            <consortium name="DOE Joint Genome Institute"/>
            <consortium name="Mycorrhizal Genomics Consortium"/>
            <person name="Kohler A."/>
            <person name="Kuo A."/>
            <person name="Nagy L.G."/>
            <person name="Floudas D."/>
            <person name="Copeland A."/>
            <person name="Barry K.W."/>
            <person name="Cichocki N."/>
            <person name="Veneault-Fourrey C."/>
            <person name="LaButti K."/>
            <person name="Lindquist E.A."/>
            <person name="Lipzen A."/>
            <person name="Lundell T."/>
            <person name="Morin E."/>
            <person name="Murat C."/>
            <person name="Riley R."/>
            <person name="Ohm R."/>
            <person name="Sun H."/>
            <person name="Tunlid A."/>
            <person name="Henrissat B."/>
            <person name="Grigoriev I.V."/>
            <person name="Hibbett D.S."/>
            <person name="Martin F."/>
        </authorList>
    </citation>
    <scope>NUCLEOTIDE SEQUENCE [LARGE SCALE GENOMIC DNA]</scope>
    <source>
        <strain evidence="2">UH-Slu-Lm8-n1</strain>
    </source>
</reference>
<keyword evidence="2" id="KW-1185">Reference proteome</keyword>
<dbReference type="Proteomes" id="UP000054485">
    <property type="component" value="Unassembled WGS sequence"/>
</dbReference>
<dbReference type="OrthoDB" id="3231772at2759"/>
<dbReference type="HOGENOM" id="CLU_141114_1_0_1"/>
<accession>A0A0C9ZQ27</accession>
<dbReference type="STRING" id="930992.A0A0C9ZQ27"/>
<reference evidence="1 2" key="1">
    <citation type="submission" date="2014-04" db="EMBL/GenBank/DDBJ databases">
        <authorList>
            <consortium name="DOE Joint Genome Institute"/>
            <person name="Kuo A."/>
            <person name="Ruytinx J."/>
            <person name="Rineau F."/>
            <person name="Colpaert J."/>
            <person name="Kohler A."/>
            <person name="Nagy L.G."/>
            <person name="Floudas D."/>
            <person name="Copeland A."/>
            <person name="Barry K.W."/>
            <person name="Cichocki N."/>
            <person name="Veneault-Fourrey C."/>
            <person name="LaButti K."/>
            <person name="Lindquist E.A."/>
            <person name="Lipzen A."/>
            <person name="Lundell T."/>
            <person name="Morin E."/>
            <person name="Murat C."/>
            <person name="Sun H."/>
            <person name="Tunlid A."/>
            <person name="Henrissat B."/>
            <person name="Grigoriev I.V."/>
            <person name="Hibbett D.S."/>
            <person name="Martin F."/>
            <person name="Nordberg H.P."/>
            <person name="Cantor M.N."/>
            <person name="Hua S.X."/>
        </authorList>
    </citation>
    <scope>NUCLEOTIDE SEQUENCE [LARGE SCALE GENOMIC DNA]</scope>
    <source>
        <strain evidence="1 2">UH-Slu-Lm8-n1</strain>
    </source>
</reference>
<dbReference type="AlphaFoldDB" id="A0A0C9ZQ27"/>
<sequence length="147" mass="17020">MATAALGTYNADAHIRQSASSITFATPSMLTQTHVETDPRFAFARVKGDICLVQLHPIQPETSRESLGIIVFRHEFVSIFRYSHDLRVSPEDIRVLELLDEDRIRYEEDNGTVFLAKDLMAQLRRMLDASNMIRMQRERQGRRRRSN</sequence>
<protein>
    <submittedName>
        <fullName evidence="1">Uncharacterized protein</fullName>
    </submittedName>
</protein>
<name>A0A0C9ZQ27_9AGAM</name>
<dbReference type="EMBL" id="KN835328">
    <property type="protein sequence ID" value="KIK39805.1"/>
    <property type="molecule type" value="Genomic_DNA"/>
</dbReference>
<proteinExistence type="predicted"/>
<evidence type="ECO:0000313" key="1">
    <source>
        <dbReference type="EMBL" id="KIK39805.1"/>
    </source>
</evidence>
<gene>
    <name evidence="1" type="ORF">CY34DRAFT_108067</name>
</gene>
<evidence type="ECO:0000313" key="2">
    <source>
        <dbReference type="Proteomes" id="UP000054485"/>
    </source>
</evidence>